<dbReference type="Proteomes" id="UP000014500">
    <property type="component" value="Unassembled WGS sequence"/>
</dbReference>
<evidence type="ECO:0000313" key="3">
    <source>
        <dbReference type="Proteomes" id="UP000014500"/>
    </source>
</evidence>
<evidence type="ECO:0000256" key="1">
    <source>
        <dbReference type="SAM" id="SignalP"/>
    </source>
</evidence>
<dbReference type="HOGENOM" id="CLU_2457647_0_0_1"/>
<accession>T1JGJ7</accession>
<feature type="chain" id="PRO_5004580308" description="Secreted protein" evidence="1">
    <location>
        <begin position="18"/>
        <end position="89"/>
    </location>
</feature>
<dbReference type="EnsemblMetazoa" id="SMAR012970-RA">
    <property type="protein sequence ID" value="SMAR012970-PA"/>
    <property type="gene ID" value="SMAR012970"/>
</dbReference>
<name>T1JGJ7_STRMM</name>
<evidence type="ECO:0008006" key="4">
    <source>
        <dbReference type="Google" id="ProtNLM"/>
    </source>
</evidence>
<protein>
    <recommendedName>
        <fullName evidence="4">Secreted protein</fullName>
    </recommendedName>
</protein>
<evidence type="ECO:0000313" key="2">
    <source>
        <dbReference type="EnsemblMetazoa" id="SMAR012970-PA"/>
    </source>
</evidence>
<keyword evidence="1" id="KW-0732">Signal</keyword>
<dbReference type="EMBL" id="JH432205">
    <property type="status" value="NOT_ANNOTATED_CDS"/>
    <property type="molecule type" value="Genomic_DNA"/>
</dbReference>
<reference evidence="3" key="1">
    <citation type="submission" date="2011-05" db="EMBL/GenBank/DDBJ databases">
        <authorList>
            <person name="Richards S.R."/>
            <person name="Qu J."/>
            <person name="Jiang H."/>
            <person name="Jhangiani S.N."/>
            <person name="Agravi P."/>
            <person name="Goodspeed R."/>
            <person name="Gross S."/>
            <person name="Mandapat C."/>
            <person name="Jackson L."/>
            <person name="Mathew T."/>
            <person name="Pu L."/>
            <person name="Thornton R."/>
            <person name="Saada N."/>
            <person name="Wilczek-Boney K.B."/>
            <person name="Lee S."/>
            <person name="Kovar C."/>
            <person name="Wu Y."/>
            <person name="Scherer S.E."/>
            <person name="Worley K.C."/>
            <person name="Muzny D.M."/>
            <person name="Gibbs R."/>
        </authorList>
    </citation>
    <scope>NUCLEOTIDE SEQUENCE</scope>
    <source>
        <strain evidence="3">Brora</strain>
    </source>
</reference>
<reference evidence="2" key="2">
    <citation type="submission" date="2015-02" db="UniProtKB">
        <authorList>
            <consortium name="EnsemblMetazoa"/>
        </authorList>
    </citation>
    <scope>IDENTIFICATION</scope>
</reference>
<dbReference type="AlphaFoldDB" id="T1JGJ7"/>
<sequence>MLICIKVASSFALAVISQWKCSYDVTSIFPVKSFSFRRGRRASYSCDIRLRDQRVQILPLRCEAARWRNSIRPQSPQDFIYKFILCNFL</sequence>
<feature type="signal peptide" evidence="1">
    <location>
        <begin position="1"/>
        <end position="17"/>
    </location>
</feature>
<proteinExistence type="predicted"/>
<organism evidence="2 3">
    <name type="scientific">Strigamia maritima</name>
    <name type="common">European centipede</name>
    <name type="synonym">Geophilus maritimus</name>
    <dbReference type="NCBI Taxonomy" id="126957"/>
    <lineage>
        <taxon>Eukaryota</taxon>
        <taxon>Metazoa</taxon>
        <taxon>Ecdysozoa</taxon>
        <taxon>Arthropoda</taxon>
        <taxon>Myriapoda</taxon>
        <taxon>Chilopoda</taxon>
        <taxon>Pleurostigmophora</taxon>
        <taxon>Geophilomorpha</taxon>
        <taxon>Linotaeniidae</taxon>
        <taxon>Strigamia</taxon>
    </lineage>
</organism>
<keyword evidence="3" id="KW-1185">Reference proteome</keyword>